<dbReference type="GeneID" id="95333387"/>
<evidence type="ECO:0000313" key="3">
    <source>
        <dbReference type="Proteomes" id="UP000000239"/>
    </source>
</evidence>
<dbReference type="AlphaFoldDB" id="Q1QZW8"/>
<protein>
    <recommendedName>
        <fullName evidence="4">YpeB-like protein with protease inhibitory function</fullName>
    </recommendedName>
</protein>
<dbReference type="OrthoDB" id="7595029at2"/>
<name>Q1QZW8_CHRI1</name>
<accession>Q1QZW8</accession>
<feature type="chain" id="PRO_5004196545" description="YpeB-like protein with protease inhibitory function" evidence="1">
    <location>
        <begin position="24"/>
        <end position="157"/>
    </location>
</feature>
<evidence type="ECO:0000313" key="2">
    <source>
        <dbReference type="EMBL" id="ABE57990.1"/>
    </source>
</evidence>
<dbReference type="eggNOG" id="ENOG5034130">
    <property type="taxonomic scope" value="Bacteria"/>
</dbReference>
<sequence>MKTMHMLMMPMVLSGGLSTAVMADDGSLSPGELESLLATAGEHGVTHYDDIAIDDGNRLEVEGWRDDGWQLDLDMLIRDGSLVHEKRRQDTTPDWSLNGEELRQALDNARDAGMQRFAELDVDEQGHVDIEGYDAQNEEIDIRLERNGLTVTGVEHD</sequence>
<dbReference type="RefSeq" id="WP_011505936.1">
    <property type="nucleotide sequence ID" value="NC_007963.1"/>
</dbReference>
<dbReference type="Proteomes" id="UP000000239">
    <property type="component" value="Chromosome"/>
</dbReference>
<reference evidence="2 3" key="1">
    <citation type="journal article" date="2011" name="Stand. Genomic Sci.">
        <title>Complete genome sequence of the halophilic and highly halotolerant Chromohalobacter salexigens type strain (1H11(T)).</title>
        <authorList>
            <person name="Copeland A."/>
            <person name="O'Connor K."/>
            <person name="Lucas S."/>
            <person name="Lapidus A."/>
            <person name="Berry K.W."/>
            <person name="Detter J.C."/>
            <person name="Del Rio T.G."/>
            <person name="Hammon N."/>
            <person name="Dalin E."/>
            <person name="Tice H."/>
            <person name="Pitluck S."/>
            <person name="Bruce D."/>
            <person name="Goodwin L."/>
            <person name="Han C."/>
            <person name="Tapia R."/>
            <person name="Saunders E."/>
            <person name="Schmutz J."/>
            <person name="Brettin T."/>
            <person name="Larimer F."/>
            <person name="Land M."/>
            <person name="Hauser L."/>
            <person name="Vargas C."/>
            <person name="Nieto J.J."/>
            <person name="Kyrpides N.C."/>
            <person name="Ivanova N."/>
            <person name="Goker M."/>
            <person name="Klenk H.P."/>
            <person name="Csonka L.N."/>
            <person name="Woyke T."/>
        </authorList>
    </citation>
    <scope>NUCLEOTIDE SEQUENCE [LARGE SCALE GENOMIC DNA]</scope>
    <source>
        <strain evidence="3">ATCC BAA-138 / DSM 3043 / CIP 106854 / NCIMB 13768 / 1H11</strain>
    </source>
</reference>
<evidence type="ECO:0000256" key="1">
    <source>
        <dbReference type="SAM" id="SignalP"/>
    </source>
</evidence>
<keyword evidence="1" id="KW-0732">Signal</keyword>
<gene>
    <name evidence="2" type="ordered locus">Csal_0628</name>
</gene>
<feature type="signal peptide" evidence="1">
    <location>
        <begin position="1"/>
        <end position="23"/>
    </location>
</feature>
<organism evidence="2 3">
    <name type="scientific">Chromohalobacter israelensis (strain ATCC BAA-138 / DSM 3043 / CIP 106854 / NCIMB 13768 / 1H11)</name>
    <name type="common">Chromohalobacter salexigens</name>
    <dbReference type="NCBI Taxonomy" id="290398"/>
    <lineage>
        <taxon>Bacteria</taxon>
        <taxon>Pseudomonadati</taxon>
        <taxon>Pseudomonadota</taxon>
        <taxon>Gammaproteobacteria</taxon>
        <taxon>Oceanospirillales</taxon>
        <taxon>Halomonadaceae</taxon>
        <taxon>Chromohalobacter</taxon>
    </lineage>
</organism>
<dbReference type="KEGG" id="csa:Csal_0628"/>
<proteinExistence type="predicted"/>
<dbReference type="STRING" id="290398.Csal_0628"/>
<keyword evidence="3" id="KW-1185">Reference proteome</keyword>
<dbReference type="EMBL" id="CP000285">
    <property type="protein sequence ID" value="ABE57990.1"/>
    <property type="molecule type" value="Genomic_DNA"/>
</dbReference>
<evidence type="ECO:0008006" key="4">
    <source>
        <dbReference type="Google" id="ProtNLM"/>
    </source>
</evidence>
<dbReference type="HOGENOM" id="CLU_142312_0_0_6"/>